<proteinExistence type="predicted"/>
<sequence length="554" mass="62078">MVSMDDHRSSEQASSPPMWTPTMWAPTMWTPIMWAPTMWTPTFETATAHITTLDPYSGPTNAVTQNFDPYRKTFFDLAATLETAMADTTTSDPYSGPPTTVTRNVNPYRKTFFDVALTLEIAMADTTTVDPFPGPTEAVNRFTDPYRKASFSLASTFETAMADTTTLDLYSRPTDAATRLTVPYRKTFFDLASTLETAMADTTTLDPFSGPTEAVNRFTDPHRKPSFNLASTFETAMADTTTPTPDPYSGPTDAIIVSPGPYRKASFDLAATFETAMADTTTPTPDPYSGPTDAIIVSPTPHGKTFFDLAPEARVEVYRQLFKGHVIVIRGQDEIIVRRRREKLKRFERDHAMGLNILFVSKACLAEAKPVALSVATFDINFTSMLRNGTEKYLRKLQNFGRPELALVRTIDLPKIPHATEGLAYQLSAMPFLHDVVWNVPEEFVVRGRHQVQIESHPVLTRLANELRGGYLWDSPAHKIIKRHVQESALRVRKPARYLFKLRLRLWSLSKDFSSTLIAYADFLTETIHVVDAADEKKIVVPKRAEPSLFTALH</sequence>
<gene>
    <name evidence="1" type="ORF">CLCR_04006</name>
</gene>
<organism evidence="1 2">
    <name type="scientific">Cladophialophora carrionii</name>
    <dbReference type="NCBI Taxonomy" id="86049"/>
    <lineage>
        <taxon>Eukaryota</taxon>
        <taxon>Fungi</taxon>
        <taxon>Dikarya</taxon>
        <taxon>Ascomycota</taxon>
        <taxon>Pezizomycotina</taxon>
        <taxon>Eurotiomycetes</taxon>
        <taxon>Chaetothyriomycetidae</taxon>
        <taxon>Chaetothyriales</taxon>
        <taxon>Herpotrichiellaceae</taxon>
        <taxon>Cladophialophora</taxon>
    </lineage>
</organism>
<reference evidence="2" key="1">
    <citation type="submission" date="2015-07" db="EMBL/GenBank/DDBJ databases">
        <authorList>
            <person name="Teixeira M.M."/>
            <person name="Souza R.C."/>
            <person name="Almeida L.G."/>
            <person name="Vicente V.A."/>
            <person name="de Hoog S."/>
            <person name="Bocca A.L."/>
            <person name="de Almeida S.R."/>
            <person name="Vasconcelos A.T."/>
            <person name="Felipe M.S."/>
        </authorList>
    </citation>
    <scope>NUCLEOTIDE SEQUENCE [LARGE SCALE GENOMIC DNA]</scope>
    <source>
        <strain evidence="2">KSF</strain>
    </source>
</reference>
<dbReference type="AlphaFoldDB" id="A0A1C1CJ94"/>
<accession>A0A1C1CJ94</accession>
<dbReference type="OrthoDB" id="4160875at2759"/>
<evidence type="ECO:0000313" key="2">
    <source>
        <dbReference type="Proteomes" id="UP000094526"/>
    </source>
</evidence>
<dbReference type="STRING" id="86049.A0A1C1CJ94"/>
<dbReference type="EMBL" id="LGRB01000012">
    <property type="protein sequence ID" value="OCT48604.1"/>
    <property type="molecule type" value="Genomic_DNA"/>
</dbReference>
<comment type="caution">
    <text evidence="1">The sequence shown here is derived from an EMBL/GenBank/DDBJ whole genome shotgun (WGS) entry which is preliminary data.</text>
</comment>
<keyword evidence="2" id="KW-1185">Reference proteome</keyword>
<dbReference type="VEuPathDB" id="FungiDB:CLCR_04006"/>
<evidence type="ECO:0000313" key="1">
    <source>
        <dbReference type="EMBL" id="OCT48604.1"/>
    </source>
</evidence>
<dbReference type="Proteomes" id="UP000094526">
    <property type="component" value="Unassembled WGS sequence"/>
</dbReference>
<dbReference type="VEuPathDB" id="FungiDB:G647_10246"/>
<name>A0A1C1CJ94_9EURO</name>
<protein>
    <submittedName>
        <fullName evidence="1">Uncharacterized protein</fullName>
    </submittedName>
</protein>